<dbReference type="InterPro" id="IPR005103">
    <property type="entry name" value="AA9_LPMO"/>
</dbReference>
<dbReference type="EMBL" id="JBBBZM010000047">
    <property type="protein sequence ID" value="KAL0636614.1"/>
    <property type="molecule type" value="Genomic_DNA"/>
</dbReference>
<evidence type="ECO:0000313" key="19">
    <source>
        <dbReference type="Proteomes" id="UP001447188"/>
    </source>
</evidence>
<evidence type="ECO:0000256" key="6">
    <source>
        <dbReference type="ARBA" id="ARBA00023001"/>
    </source>
</evidence>
<evidence type="ECO:0000256" key="13">
    <source>
        <dbReference type="ARBA" id="ARBA00044502"/>
    </source>
</evidence>
<feature type="signal peptide" evidence="16">
    <location>
        <begin position="1"/>
        <end position="19"/>
    </location>
</feature>
<keyword evidence="7" id="KW-0560">Oxidoreductase</keyword>
<feature type="chain" id="PRO_5046774523" description="lytic cellulose monooxygenase (C4-dehydrogenating)" evidence="16">
    <location>
        <begin position="20"/>
        <end position="246"/>
    </location>
</feature>
<evidence type="ECO:0000256" key="3">
    <source>
        <dbReference type="ARBA" id="ARBA00022525"/>
    </source>
</evidence>
<proteinExistence type="inferred from homology"/>
<sequence>MQLPTQFLALSALVGLSAAHGFVQQLKVGNDYVTTWNPYKDPQKKLERITRTFKDNGPITDGDYTGPNITCNTGGNIPTSLTTLVPAGSKVSFLWTEWESDHPGPIMTYMARCPGKCSAFAANSGNIWFKIDQSGYDASFAVPWASKRLYTQNSTWTVTIPKSIASGEYILRHEILGLQRAAKSGLAQFYPACHQVTVTGGGTASPKGVALPGAYALDDPGILLEYRDISATKLYTPPGGPVYRDP</sequence>
<evidence type="ECO:0000256" key="5">
    <source>
        <dbReference type="ARBA" id="ARBA00022729"/>
    </source>
</evidence>
<evidence type="ECO:0000256" key="16">
    <source>
        <dbReference type="SAM" id="SignalP"/>
    </source>
</evidence>
<name>A0ABR3GL15_9PEZI</name>
<organism evidence="18 19">
    <name type="scientific">Discina gigas</name>
    <dbReference type="NCBI Taxonomy" id="1032678"/>
    <lineage>
        <taxon>Eukaryota</taxon>
        <taxon>Fungi</taxon>
        <taxon>Dikarya</taxon>
        <taxon>Ascomycota</taxon>
        <taxon>Pezizomycotina</taxon>
        <taxon>Pezizomycetes</taxon>
        <taxon>Pezizales</taxon>
        <taxon>Discinaceae</taxon>
        <taxon>Discina</taxon>
    </lineage>
</organism>
<evidence type="ECO:0000256" key="14">
    <source>
        <dbReference type="ARBA" id="ARBA00045077"/>
    </source>
</evidence>
<dbReference type="PANTHER" id="PTHR33353">
    <property type="entry name" value="PUTATIVE (AFU_ORTHOLOGUE AFUA_1G12560)-RELATED"/>
    <property type="match status" value="1"/>
</dbReference>
<comment type="cofactor">
    <cofactor evidence="1">
        <name>Cu(2+)</name>
        <dbReference type="ChEBI" id="CHEBI:29036"/>
    </cofactor>
</comment>
<protein>
    <recommendedName>
        <fullName evidence="15">lytic cellulose monooxygenase (C4-dehydrogenating)</fullName>
        <ecNumber evidence="15">1.14.99.56</ecNumber>
    </recommendedName>
</protein>
<keyword evidence="12" id="KW-0624">Polysaccharide degradation</keyword>
<dbReference type="EC" id="1.14.99.56" evidence="15"/>
<feature type="domain" description="Auxiliary Activity family 9 catalytic" evidence="17">
    <location>
        <begin position="20"/>
        <end position="227"/>
    </location>
</feature>
<keyword evidence="11" id="KW-0119">Carbohydrate metabolism</keyword>
<keyword evidence="8" id="KW-0186">Copper</keyword>
<gene>
    <name evidence="18" type="ORF">Q9L58_004460</name>
</gene>
<keyword evidence="6" id="KW-0136">Cellulose degradation</keyword>
<evidence type="ECO:0000256" key="7">
    <source>
        <dbReference type="ARBA" id="ARBA00023002"/>
    </source>
</evidence>
<accession>A0ABR3GL15</accession>
<evidence type="ECO:0000256" key="12">
    <source>
        <dbReference type="ARBA" id="ARBA00023326"/>
    </source>
</evidence>
<evidence type="ECO:0000256" key="11">
    <source>
        <dbReference type="ARBA" id="ARBA00023277"/>
    </source>
</evidence>
<comment type="catalytic activity">
    <reaction evidence="14">
        <text>[(1-&gt;4)-beta-D-glucosyl]n+m + reduced acceptor + O2 = 4-dehydro-beta-D-glucosyl-[(1-&gt;4)-beta-D-glucosyl]n-1 + [(1-&gt;4)-beta-D-glucosyl]m + acceptor + H2O.</text>
        <dbReference type="EC" id="1.14.99.56"/>
    </reaction>
</comment>
<evidence type="ECO:0000259" key="17">
    <source>
        <dbReference type="Pfam" id="PF03443"/>
    </source>
</evidence>
<keyword evidence="4" id="KW-0479">Metal-binding</keyword>
<keyword evidence="10" id="KW-1015">Disulfide bond</keyword>
<keyword evidence="9" id="KW-0503">Monooxygenase</keyword>
<evidence type="ECO:0000256" key="15">
    <source>
        <dbReference type="ARBA" id="ARBA00047174"/>
    </source>
</evidence>
<evidence type="ECO:0000313" key="18">
    <source>
        <dbReference type="EMBL" id="KAL0636614.1"/>
    </source>
</evidence>
<keyword evidence="5 16" id="KW-0732">Signal</keyword>
<dbReference type="PANTHER" id="PTHR33353:SF10">
    <property type="entry name" value="ENDO-BETA-1,4-GLUCANASE D"/>
    <property type="match status" value="1"/>
</dbReference>
<dbReference type="Proteomes" id="UP001447188">
    <property type="component" value="Unassembled WGS sequence"/>
</dbReference>
<dbReference type="Gene3D" id="2.70.50.70">
    <property type="match status" value="1"/>
</dbReference>
<dbReference type="CDD" id="cd21175">
    <property type="entry name" value="LPMO_AA9"/>
    <property type="match status" value="1"/>
</dbReference>
<evidence type="ECO:0000256" key="8">
    <source>
        <dbReference type="ARBA" id="ARBA00023008"/>
    </source>
</evidence>
<comment type="caution">
    <text evidence="18">The sequence shown here is derived from an EMBL/GenBank/DDBJ whole genome shotgun (WGS) entry which is preliminary data.</text>
</comment>
<keyword evidence="3" id="KW-0964">Secreted</keyword>
<comment type="subcellular location">
    <subcellularLocation>
        <location evidence="2">Secreted</location>
    </subcellularLocation>
</comment>
<comment type="similarity">
    <text evidence="13">Belongs to the polysaccharide monooxygenase AA9 family.</text>
</comment>
<evidence type="ECO:0000256" key="10">
    <source>
        <dbReference type="ARBA" id="ARBA00023157"/>
    </source>
</evidence>
<evidence type="ECO:0000256" key="9">
    <source>
        <dbReference type="ARBA" id="ARBA00023033"/>
    </source>
</evidence>
<evidence type="ECO:0000256" key="2">
    <source>
        <dbReference type="ARBA" id="ARBA00004613"/>
    </source>
</evidence>
<reference evidence="18 19" key="1">
    <citation type="submission" date="2024-02" db="EMBL/GenBank/DDBJ databases">
        <title>Discinaceae phylogenomics.</title>
        <authorList>
            <person name="Dirks A.C."/>
            <person name="James T.Y."/>
        </authorList>
    </citation>
    <scope>NUCLEOTIDE SEQUENCE [LARGE SCALE GENOMIC DNA]</scope>
    <source>
        <strain evidence="18 19">ACD0624</strain>
    </source>
</reference>
<dbReference type="InterPro" id="IPR049892">
    <property type="entry name" value="AA9"/>
</dbReference>
<keyword evidence="19" id="KW-1185">Reference proteome</keyword>
<dbReference type="Pfam" id="PF03443">
    <property type="entry name" value="AA9"/>
    <property type="match status" value="1"/>
</dbReference>
<evidence type="ECO:0000256" key="4">
    <source>
        <dbReference type="ARBA" id="ARBA00022723"/>
    </source>
</evidence>
<evidence type="ECO:0000256" key="1">
    <source>
        <dbReference type="ARBA" id="ARBA00001973"/>
    </source>
</evidence>